<feature type="transmembrane region" description="Helical" evidence="1">
    <location>
        <begin position="214"/>
        <end position="234"/>
    </location>
</feature>
<feature type="transmembrane region" description="Helical" evidence="1">
    <location>
        <begin position="170"/>
        <end position="193"/>
    </location>
</feature>
<sequence length="244" mass="26204">MPQPGPLSWLRLNNSPRVPSFAGPCALAAALLCVCLFSEPFWQNFYLVKADSLNVTMKAGAWGVCNRLRNNTNVVGPSTWCTSKMSGYNFNFILNSTGINQFPTEAGDSIILGTTGTDGISILTASTTGLVWVHVIAAILSVLTVVSLILPPSYLGSPESRLFAFQKSGLAPVLLAIVSSVLAFIAFILYLVIILPAKNRLNDIDGISASVGNALWFVLPSSLLYLPALFSVLMRSSRNEYADL</sequence>
<dbReference type="OrthoDB" id="2498133at2759"/>
<keyword evidence="3" id="KW-1185">Reference proteome</keyword>
<evidence type="ECO:0000313" key="3">
    <source>
        <dbReference type="Proteomes" id="UP000193467"/>
    </source>
</evidence>
<gene>
    <name evidence="2" type="ORF">BCR35DRAFT_300725</name>
</gene>
<keyword evidence="1" id="KW-1133">Transmembrane helix</keyword>
<dbReference type="AlphaFoldDB" id="A0A1Y2FY36"/>
<dbReference type="InParanoid" id="A0A1Y2FY36"/>
<dbReference type="InterPro" id="IPR051380">
    <property type="entry name" value="pH-response_reg_palI/RIM9"/>
</dbReference>
<evidence type="ECO:0000256" key="1">
    <source>
        <dbReference type="SAM" id="Phobius"/>
    </source>
</evidence>
<dbReference type="InterPro" id="IPR009571">
    <property type="entry name" value="SUR7/Rim9-like_fungi"/>
</dbReference>
<organism evidence="2 3">
    <name type="scientific">Leucosporidium creatinivorum</name>
    <dbReference type="NCBI Taxonomy" id="106004"/>
    <lineage>
        <taxon>Eukaryota</taxon>
        <taxon>Fungi</taxon>
        <taxon>Dikarya</taxon>
        <taxon>Basidiomycota</taxon>
        <taxon>Pucciniomycotina</taxon>
        <taxon>Microbotryomycetes</taxon>
        <taxon>Leucosporidiales</taxon>
        <taxon>Leucosporidium</taxon>
    </lineage>
</organism>
<feature type="transmembrane region" description="Helical" evidence="1">
    <location>
        <begin position="20"/>
        <end position="37"/>
    </location>
</feature>
<protein>
    <submittedName>
        <fullName evidence="2">SUR7/PalI family-domain-containing protein</fullName>
    </submittedName>
</protein>
<name>A0A1Y2FY36_9BASI</name>
<dbReference type="GO" id="GO:0032153">
    <property type="term" value="C:cell division site"/>
    <property type="evidence" value="ECO:0007669"/>
    <property type="project" value="TreeGrafter"/>
</dbReference>
<keyword evidence="1" id="KW-0472">Membrane</keyword>
<reference evidence="2 3" key="1">
    <citation type="submission" date="2016-07" db="EMBL/GenBank/DDBJ databases">
        <title>Pervasive Adenine N6-methylation of Active Genes in Fungi.</title>
        <authorList>
            <consortium name="DOE Joint Genome Institute"/>
            <person name="Mondo S.J."/>
            <person name="Dannebaum R.O."/>
            <person name="Kuo R.C."/>
            <person name="Labutti K."/>
            <person name="Haridas S."/>
            <person name="Kuo A."/>
            <person name="Salamov A."/>
            <person name="Ahrendt S.R."/>
            <person name="Lipzen A."/>
            <person name="Sullivan W."/>
            <person name="Andreopoulos W.B."/>
            <person name="Clum A."/>
            <person name="Lindquist E."/>
            <person name="Daum C."/>
            <person name="Ramamoorthy G.K."/>
            <person name="Gryganskyi A."/>
            <person name="Culley D."/>
            <person name="Magnuson J.K."/>
            <person name="James T.Y."/>
            <person name="O'Malley M.A."/>
            <person name="Stajich J.E."/>
            <person name="Spatafora J.W."/>
            <person name="Visel A."/>
            <person name="Grigoriev I.V."/>
        </authorList>
    </citation>
    <scope>NUCLEOTIDE SEQUENCE [LARGE SCALE GENOMIC DNA]</scope>
    <source>
        <strain evidence="2 3">62-1032</strain>
    </source>
</reference>
<dbReference type="GO" id="GO:0035838">
    <property type="term" value="C:growing cell tip"/>
    <property type="evidence" value="ECO:0007669"/>
    <property type="project" value="TreeGrafter"/>
</dbReference>
<keyword evidence="1" id="KW-0812">Transmembrane</keyword>
<accession>A0A1Y2FY36</accession>
<feature type="transmembrane region" description="Helical" evidence="1">
    <location>
        <begin position="130"/>
        <end position="150"/>
    </location>
</feature>
<dbReference type="PANTHER" id="PTHR28013">
    <property type="entry name" value="PROTEIN DCV1-RELATED"/>
    <property type="match status" value="1"/>
</dbReference>
<evidence type="ECO:0000313" key="2">
    <source>
        <dbReference type="EMBL" id="ORY88969.1"/>
    </source>
</evidence>
<dbReference type="GO" id="GO:0005886">
    <property type="term" value="C:plasma membrane"/>
    <property type="evidence" value="ECO:0007669"/>
    <property type="project" value="InterPro"/>
</dbReference>
<dbReference type="PANTHER" id="PTHR28013:SF4">
    <property type="entry name" value="MARVEL DOMAIN-CONTAINING PROTEIN"/>
    <property type="match status" value="1"/>
</dbReference>
<dbReference type="Proteomes" id="UP000193467">
    <property type="component" value="Unassembled WGS sequence"/>
</dbReference>
<dbReference type="Pfam" id="PF06687">
    <property type="entry name" value="SUR7"/>
    <property type="match status" value="1"/>
</dbReference>
<comment type="caution">
    <text evidence="2">The sequence shown here is derived from an EMBL/GenBank/DDBJ whole genome shotgun (WGS) entry which is preliminary data.</text>
</comment>
<dbReference type="EMBL" id="MCGR01000007">
    <property type="protein sequence ID" value="ORY88969.1"/>
    <property type="molecule type" value="Genomic_DNA"/>
</dbReference>
<proteinExistence type="predicted"/>